<comment type="caution">
    <text evidence="1">The sequence shown here is derived from an EMBL/GenBank/DDBJ whole genome shotgun (WGS) entry which is preliminary data.</text>
</comment>
<evidence type="ECO:0000313" key="1">
    <source>
        <dbReference type="EMBL" id="MDT0352329.1"/>
    </source>
</evidence>
<reference evidence="2" key="1">
    <citation type="submission" date="2023-07" db="EMBL/GenBank/DDBJ databases">
        <title>30 novel species of actinomycetes from the DSMZ collection.</title>
        <authorList>
            <person name="Nouioui I."/>
        </authorList>
    </citation>
    <scope>NUCLEOTIDE SEQUENCE [LARGE SCALE GENOMIC DNA]</scope>
    <source>
        <strain evidence="2">DSM 45834</strain>
    </source>
</reference>
<keyword evidence="2" id="KW-1185">Reference proteome</keyword>
<organism evidence="1 2">
    <name type="scientific">Pseudonocardia charpentierae</name>
    <dbReference type="NCBI Taxonomy" id="3075545"/>
    <lineage>
        <taxon>Bacteria</taxon>
        <taxon>Bacillati</taxon>
        <taxon>Actinomycetota</taxon>
        <taxon>Actinomycetes</taxon>
        <taxon>Pseudonocardiales</taxon>
        <taxon>Pseudonocardiaceae</taxon>
        <taxon>Pseudonocardia</taxon>
    </lineage>
</organism>
<proteinExistence type="predicted"/>
<dbReference type="EMBL" id="JAVREJ010000018">
    <property type="protein sequence ID" value="MDT0352329.1"/>
    <property type="molecule type" value="Genomic_DNA"/>
</dbReference>
<name>A0ABU2NI81_9PSEU</name>
<evidence type="ECO:0000313" key="2">
    <source>
        <dbReference type="Proteomes" id="UP001183202"/>
    </source>
</evidence>
<gene>
    <name evidence="1" type="ORF">RM445_22645</name>
</gene>
<accession>A0ABU2NI81</accession>
<dbReference type="Proteomes" id="UP001183202">
    <property type="component" value="Unassembled WGS sequence"/>
</dbReference>
<dbReference type="RefSeq" id="WP_311558836.1">
    <property type="nucleotide sequence ID" value="NZ_JAVREJ010000018.1"/>
</dbReference>
<protein>
    <submittedName>
        <fullName evidence="1">Uncharacterized protein</fullName>
    </submittedName>
</protein>
<sequence length="204" mass="21750">MDEHAVVATRRSLHAVAERLLAGPQYREHGEIRLQVTPGGIGQFVGPLRVEGTDIVGASGRVPLRGRIGDIAAELGVEAGEPADLYSEHAQFGADDELTVDPAAAALLLDWFARGDGAMRRFAPSEEPILWPEHFDLGISLDEVNYGVSPGDGGHSLPYAYVGPWTPREGEFWNASFGADRPAHRLPDTDAVVAFFAAGRAAAA</sequence>